<feature type="transmembrane region" description="Helical" evidence="1">
    <location>
        <begin position="242"/>
        <end position="264"/>
    </location>
</feature>
<dbReference type="Proteomes" id="UP000192602">
    <property type="component" value="Unassembled WGS sequence"/>
</dbReference>
<keyword evidence="1" id="KW-1133">Transmembrane helix</keyword>
<feature type="transmembrane region" description="Helical" evidence="1">
    <location>
        <begin position="50"/>
        <end position="72"/>
    </location>
</feature>
<evidence type="ECO:0000313" key="3">
    <source>
        <dbReference type="Proteomes" id="UP000192602"/>
    </source>
</evidence>
<feature type="transmembrane region" description="Helical" evidence="1">
    <location>
        <begin position="219"/>
        <end position="236"/>
    </location>
</feature>
<reference evidence="3" key="1">
    <citation type="submission" date="2017-04" db="EMBL/GenBank/DDBJ databases">
        <authorList>
            <person name="Varghese N."/>
            <person name="Submissions S."/>
        </authorList>
    </citation>
    <scope>NUCLEOTIDE SEQUENCE [LARGE SCALE GENOMIC DNA]</scope>
    <source>
        <strain evidence="3">DSM 16512</strain>
    </source>
</reference>
<gene>
    <name evidence="2" type="ORF">SAMN05660197_0375</name>
</gene>
<feature type="transmembrane region" description="Helical" evidence="1">
    <location>
        <begin position="12"/>
        <end position="38"/>
    </location>
</feature>
<feature type="transmembrane region" description="Helical" evidence="1">
    <location>
        <begin position="362"/>
        <end position="380"/>
    </location>
</feature>
<evidence type="ECO:0000313" key="2">
    <source>
        <dbReference type="EMBL" id="SMC08618.1"/>
    </source>
</evidence>
<accession>A0A1W1WQM8</accession>
<evidence type="ECO:0000256" key="1">
    <source>
        <dbReference type="SAM" id="Phobius"/>
    </source>
</evidence>
<dbReference type="AlphaFoldDB" id="A0A1W1WQM8"/>
<sequence length="415" mass="47062">MFNISKDFAPPFSLISPFFVAGVVFYLLATVALLFYGVDFSYMQPQIAGWVHLFLLGYVMMIIFGAMAQLIPVVLETGHFSVDWYYLIFPLLLVGVVGLVIGFWLDPLWLSFGGIFVLIAMIIFAIDVFLTVKKSSIDTFVLKAVKYSNIFLLLGILSGFLMALTLSGFMGVDIAQVLKLHVFAVVGGYVLLTIYGISLVLLPMFGLAHGFDEKPVHKALWLMVAAVGSIFIAVLFDWQIFAYMSYIFALLSVALYFYQVFLIYKTRVRKELDIWYRSMLFGYASFMLATILGVLYLLSGLQSSHLLYGMFWFLFVFFIFLINGHLYKIVPFLVWFHRFSDLVGKQKVPMLHEMYPKKQADYQFFFTALGTLFVGVGLIANNVQLFHAGGSFMVAGALFLVTSLRWMLQFRSTHG</sequence>
<organism evidence="2 3">
    <name type="scientific">Nitratiruptor tergarcus DSM 16512</name>
    <dbReference type="NCBI Taxonomy" id="1069081"/>
    <lineage>
        <taxon>Bacteria</taxon>
        <taxon>Pseudomonadati</taxon>
        <taxon>Campylobacterota</taxon>
        <taxon>Epsilonproteobacteria</taxon>
        <taxon>Nautiliales</taxon>
        <taxon>Nitratiruptoraceae</taxon>
        <taxon>Nitratiruptor</taxon>
    </lineage>
</organism>
<dbReference type="EMBL" id="FWWZ01000001">
    <property type="protein sequence ID" value="SMC08618.1"/>
    <property type="molecule type" value="Genomic_DNA"/>
</dbReference>
<feature type="transmembrane region" description="Helical" evidence="1">
    <location>
        <begin position="150"/>
        <end position="170"/>
    </location>
</feature>
<dbReference type="STRING" id="1069081.SAMN05660197_0375"/>
<keyword evidence="3" id="KW-1185">Reference proteome</keyword>
<name>A0A1W1WQM8_9BACT</name>
<keyword evidence="1" id="KW-0812">Transmembrane</keyword>
<proteinExistence type="predicted"/>
<evidence type="ECO:0008006" key="4">
    <source>
        <dbReference type="Google" id="ProtNLM"/>
    </source>
</evidence>
<dbReference type="OrthoDB" id="5295665at2"/>
<keyword evidence="1" id="KW-0472">Membrane</keyword>
<feature type="transmembrane region" description="Helical" evidence="1">
    <location>
        <begin position="111"/>
        <end position="130"/>
    </location>
</feature>
<feature type="transmembrane region" description="Helical" evidence="1">
    <location>
        <begin position="386"/>
        <end position="408"/>
    </location>
</feature>
<feature type="transmembrane region" description="Helical" evidence="1">
    <location>
        <begin position="276"/>
        <end position="298"/>
    </location>
</feature>
<feature type="transmembrane region" description="Helical" evidence="1">
    <location>
        <begin position="310"/>
        <end position="336"/>
    </location>
</feature>
<protein>
    <recommendedName>
        <fullName evidence="4">Cytochrome C and Quinol oxidase polypeptide I</fullName>
    </recommendedName>
</protein>
<dbReference type="RefSeq" id="WP_084274891.1">
    <property type="nucleotide sequence ID" value="NZ_AP026671.1"/>
</dbReference>
<feature type="transmembrane region" description="Helical" evidence="1">
    <location>
        <begin position="84"/>
        <end position="105"/>
    </location>
</feature>
<feature type="transmembrane region" description="Helical" evidence="1">
    <location>
        <begin position="182"/>
        <end position="207"/>
    </location>
</feature>